<evidence type="ECO:0000256" key="1">
    <source>
        <dbReference type="SAM" id="Phobius"/>
    </source>
</evidence>
<reference evidence="2" key="2">
    <citation type="submission" date="2023-03" db="EMBL/GenBank/DDBJ databases">
        <title>A Study on Prevalence and Characterization of Enterobacter cloacae strains in China.</title>
        <authorList>
            <person name="Zheng Z."/>
        </authorList>
    </citation>
    <scope>NUCLEOTIDE SEQUENCE</scope>
    <source>
        <strain evidence="2">EC77</strain>
    </source>
</reference>
<dbReference type="Proteomes" id="UP001215180">
    <property type="component" value="Unassembled WGS sequence"/>
</dbReference>
<organism evidence="3 4">
    <name type="scientific">Enterobacter cloacae</name>
    <dbReference type="NCBI Taxonomy" id="550"/>
    <lineage>
        <taxon>Bacteria</taxon>
        <taxon>Pseudomonadati</taxon>
        <taxon>Pseudomonadota</taxon>
        <taxon>Gammaproteobacteria</taxon>
        <taxon>Enterobacterales</taxon>
        <taxon>Enterobacteriaceae</taxon>
        <taxon>Enterobacter</taxon>
        <taxon>Enterobacter cloacae complex</taxon>
    </lineage>
</organism>
<name>A0A0M7ILS8_ENTCL</name>
<dbReference type="AlphaFoldDB" id="A0A0M7ILS8"/>
<dbReference type="EMBL" id="UGJB01000004">
    <property type="protein sequence ID" value="STQ13919.1"/>
    <property type="molecule type" value="Genomic_DNA"/>
</dbReference>
<evidence type="ECO:0000313" key="2">
    <source>
        <dbReference type="EMBL" id="MDF3640921.1"/>
    </source>
</evidence>
<accession>A0A0M7ILS8</accession>
<feature type="transmembrane region" description="Helical" evidence="1">
    <location>
        <begin position="45"/>
        <end position="62"/>
    </location>
</feature>
<protein>
    <submittedName>
        <fullName evidence="3">Uncharacterized protein</fullName>
    </submittedName>
</protein>
<feature type="transmembrane region" description="Helical" evidence="1">
    <location>
        <begin position="68"/>
        <end position="88"/>
    </location>
</feature>
<gene>
    <name evidence="3" type="ORF">NCTC10005_06753</name>
    <name evidence="2" type="ORF">P3S46_27345</name>
</gene>
<reference evidence="3 4" key="1">
    <citation type="submission" date="2018-06" db="EMBL/GenBank/DDBJ databases">
        <authorList>
            <consortium name="Pathogen Informatics"/>
            <person name="Doyle S."/>
        </authorList>
    </citation>
    <scope>NUCLEOTIDE SEQUENCE [LARGE SCALE GENOMIC DNA]</scope>
    <source>
        <strain evidence="3 4">NCTC10005</strain>
    </source>
</reference>
<proteinExistence type="predicted"/>
<keyword evidence="1" id="KW-1133">Transmembrane helix</keyword>
<keyword evidence="1" id="KW-0472">Membrane</keyword>
<sequence>MKITEDSLLHSGFTRKEIQKLNNNIANYGGDLDEVVHDLARRFKTLLWIFSCGILFFIYLVFSKQDDHWYVFSGGISILIVFLICGFAQPPIISYKSWRHVRSEKS</sequence>
<evidence type="ECO:0000313" key="3">
    <source>
        <dbReference type="EMBL" id="STQ13919.1"/>
    </source>
</evidence>
<dbReference type="Proteomes" id="UP000255106">
    <property type="component" value="Unassembled WGS sequence"/>
</dbReference>
<dbReference type="RefSeq" id="WP_038418755.1">
    <property type="nucleotide sequence ID" value="NZ_CP009756.1"/>
</dbReference>
<dbReference type="EMBL" id="JARJGR010000855">
    <property type="protein sequence ID" value="MDF3640921.1"/>
    <property type="molecule type" value="Genomic_DNA"/>
</dbReference>
<evidence type="ECO:0000313" key="4">
    <source>
        <dbReference type="Proteomes" id="UP000255106"/>
    </source>
</evidence>
<keyword evidence="1" id="KW-0812">Transmembrane</keyword>